<feature type="domain" description="C2H2-type" evidence="3">
    <location>
        <begin position="463"/>
        <end position="491"/>
    </location>
</feature>
<feature type="region of interest" description="Disordered" evidence="2">
    <location>
        <begin position="570"/>
        <end position="601"/>
    </location>
</feature>
<evidence type="ECO:0000259" key="3">
    <source>
        <dbReference type="PROSITE" id="PS50157"/>
    </source>
</evidence>
<keyword evidence="1" id="KW-0479">Metal-binding</keyword>
<dbReference type="Proteomes" id="UP000054383">
    <property type="component" value="Unassembled WGS sequence"/>
</dbReference>
<organism evidence="4 5">
    <name type="scientific">Talaromyces islandicus</name>
    <name type="common">Penicillium islandicum</name>
    <dbReference type="NCBI Taxonomy" id="28573"/>
    <lineage>
        <taxon>Eukaryota</taxon>
        <taxon>Fungi</taxon>
        <taxon>Dikarya</taxon>
        <taxon>Ascomycota</taxon>
        <taxon>Pezizomycotina</taxon>
        <taxon>Eurotiomycetes</taxon>
        <taxon>Eurotiomycetidae</taxon>
        <taxon>Eurotiales</taxon>
        <taxon>Trichocomaceae</taxon>
        <taxon>Talaromyces</taxon>
        <taxon>Talaromyces sect. Islandici</taxon>
    </lineage>
</organism>
<feature type="region of interest" description="Disordered" evidence="2">
    <location>
        <begin position="485"/>
        <end position="526"/>
    </location>
</feature>
<evidence type="ECO:0000256" key="1">
    <source>
        <dbReference type="PROSITE-ProRule" id="PRU00042"/>
    </source>
</evidence>
<dbReference type="GO" id="GO:0008270">
    <property type="term" value="F:zinc ion binding"/>
    <property type="evidence" value="ECO:0007669"/>
    <property type="project" value="UniProtKB-KW"/>
</dbReference>
<dbReference type="InterPro" id="IPR013087">
    <property type="entry name" value="Znf_C2H2_type"/>
</dbReference>
<gene>
    <name evidence="4" type="ORF">PISL3812_08169</name>
</gene>
<sequence>MTATDGYSVGHELSEIDTEAYLGSDADFFDTGDVKQSARHGGSSRTNNAGTLAKHTDYTSQSPPPYRSNRWKGSDEKWRRLTRPERDLIGQLDELENRDWAKGLYRAYLIKKRRRRLLEDDRELRTRNAQADWTAWPLYPEDIAQADDRIEYKFRKQRETSTTPRRSRKHPAKVAHIDLHGQKYNAAPEDSPSDGSGDDSDSDPPSIADLTEAIPSDNPHIFKAEPDPRPSSSLEETVIAQMMKTGKERFLERTSKPGFQSAGYTPSADDELMTAQLRPIARNVITQFDDLLLGMHQGADKGRGGGRHMRVDSESSYSDYTSVRKSPVNPSKGSRVDANAIDPTRSDTRNSDPDTDTNAESVSHLRGRSSKRRGSTSTKGKGKASSFRSQDRYVTHTPSRKRMGNRTWESVMLVASLQDWPEEVIDKTNQRLKEIFGKSATLAPRRRDMRLDHWDESLVCSVLECPRHREPFSEESDLDRHMRLIHGGRTSPRPFSLPASRSQSRSRSRARDTLSGAEETQADSREWRRGMKGDYVNTNLICPVAGCRRHKEPFSRLWNLKEHMRLRHPMVDLPESIRPQSKKNSQSQRRPHSRPRSALSWKYKSEDVVVTTDEERESGREDTRDKGMLFSCPIKSCKRSKDGFSRNWNLQKHIRLMHPAWRAEDVG</sequence>
<dbReference type="EMBL" id="CVMT01000009">
    <property type="protein sequence ID" value="CRG91121.1"/>
    <property type="molecule type" value="Genomic_DNA"/>
</dbReference>
<evidence type="ECO:0000313" key="5">
    <source>
        <dbReference type="Proteomes" id="UP000054383"/>
    </source>
</evidence>
<feature type="region of interest" description="Disordered" evidence="2">
    <location>
        <begin position="155"/>
        <end position="233"/>
    </location>
</feature>
<dbReference type="OrthoDB" id="5412288at2759"/>
<keyword evidence="1" id="KW-0862">Zinc</keyword>
<feature type="compositionally biased region" description="Basic and acidic residues" evidence="2">
    <location>
        <begin position="299"/>
        <end position="313"/>
    </location>
</feature>
<evidence type="ECO:0000256" key="2">
    <source>
        <dbReference type="SAM" id="MobiDB-lite"/>
    </source>
</evidence>
<feature type="compositionally biased region" description="Basic residues" evidence="2">
    <location>
        <begin position="365"/>
        <end position="374"/>
    </location>
</feature>
<feature type="compositionally biased region" description="Polar residues" evidence="2">
    <location>
        <begin position="314"/>
        <end position="332"/>
    </location>
</feature>
<keyword evidence="5" id="KW-1185">Reference proteome</keyword>
<dbReference type="SMART" id="SM00355">
    <property type="entry name" value="ZnF_C2H2"/>
    <property type="match status" value="3"/>
</dbReference>
<name>A0A0U1M7T0_TALIS</name>
<evidence type="ECO:0000313" key="4">
    <source>
        <dbReference type="EMBL" id="CRG91121.1"/>
    </source>
</evidence>
<feature type="region of interest" description="Disordered" evidence="2">
    <location>
        <begin position="299"/>
        <end position="402"/>
    </location>
</feature>
<accession>A0A0U1M7T0</accession>
<reference evidence="4 5" key="1">
    <citation type="submission" date="2015-04" db="EMBL/GenBank/DDBJ databases">
        <authorList>
            <person name="Syromyatnikov M.Y."/>
            <person name="Popov V.N."/>
        </authorList>
    </citation>
    <scope>NUCLEOTIDE SEQUENCE [LARGE SCALE GENOMIC DNA]</scope>
    <source>
        <strain evidence="4">WF-38-12</strain>
    </source>
</reference>
<dbReference type="PROSITE" id="PS50157">
    <property type="entry name" value="ZINC_FINGER_C2H2_2"/>
    <property type="match status" value="1"/>
</dbReference>
<proteinExistence type="predicted"/>
<protein>
    <recommendedName>
        <fullName evidence="3">C2H2-type domain-containing protein</fullName>
    </recommendedName>
</protein>
<dbReference type="OMA" id="WTAWPLK"/>
<dbReference type="STRING" id="28573.A0A0U1M7T0"/>
<feature type="region of interest" description="Disordered" evidence="2">
    <location>
        <begin position="32"/>
        <end position="75"/>
    </location>
</feature>
<keyword evidence="1" id="KW-0863">Zinc-finger</keyword>
<dbReference type="AlphaFoldDB" id="A0A0U1M7T0"/>